<dbReference type="SUPFAM" id="SSF53474">
    <property type="entry name" value="alpha/beta-Hydrolases"/>
    <property type="match status" value="1"/>
</dbReference>
<dbReference type="InterPro" id="IPR015943">
    <property type="entry name" value="WD40/YVTN_repeat-like_dom_sf"/>
</dbReference>
<name>A0A8H3G7T5_9LECA</name>
<dbReference type="Gene3D" id="3.40.50.300">
    <property type="entry name" value="P-loop containing nucleotide triphosphate hydrolases"/>
    <property type="match status" value="1"/>
</dbReference>
<evidence type="ECO:0008006" key="8">
    <source>
        <dbReference type="Google" id="ProtNLM"/>
    </source>
</evidence>
<comment type="similarity">
    <text evidence="1">Belongs to the putative lipase ROG1 family.</text>
</comment>
<evidence type="ECO:0000256" key="1">
    <source>
        <dbReference type="ARBA" id="ARBA00007920"/>
    </source>
</evidence>
<dbReference type="PANTHER" id="PTHR10039:SF16">
    <property type="entry name" value="GPI INOSITOL-DEACYLASE"/>
    <property type="match status" value="1"/>
</dbReference>
<dbReference type="InterPro" id="IPR027417">
    <property type="entry name" value="P-loop_NTPase"/>
</dbReference>
<dbReference type="InterPro" id="IPR007751">
    <property type="entry name" value="DUF676_lipase-like"/>
</dbReference>
<dbReference type="Gene3D" id="2.130.10.10">
    <property type="entry name" value="YVTN repeat-like/Quinoprotein amine dehydrogenase"/>
    <property type="match status" value="2"/>
</dbReference>
<dbReference type="Pfam" id="PF24883">
    <property type="entry name" value="NPHP3_N"/>
    <property type="match status" value="1"/>
</dbReference>
<dbReference type="Gene3D" id="3.40.50.1820">
    <property type="entry name" value="alpha/beta hydrolase"/>
    <property type="match status" value="1"/>
</dbReference>
<dbReference type="InterPro" id="IPR056884">
    <property type="entry name" value="NPHP3-like_N"/>
</dbReference>
<dbReference type="OrthoDB" id="194358at2759"/>
<dbReference type="InterPro" id="IPR036322">
    <property type="entry name" value="WD40_repeat_dom_sf"/>
</dbReference>
<gene>
    <name evidence="6" type="ORF">HETSPECPRED_000644</name>
</gene>
<feature type="domain" description="DUF676" evidence="3">
    <location>
        <begin position="67"/>
        <end position="200"/>
    </location>
</feature>
<dbReference type="InterPro" id="IPR029058">
    <property type="entry name" value="AB_hydrolase_fold"/>
</dbReference>
<keyword evidence="7" id="KW-1185">Reference proteome</keyword>
<accession>A0A8H3G7T5</accession>
<comment type="caution">
    <text evidence="6">The sequence shown here is derived from an EMBL/GenBank/DDBJ whole genome shotgun (WGS) entry which is preliminary data.</text>
</comment>
<evidence type="ECO:0000313" key="6">
    <source>
        <dbReference type="EMBL" id="CAF9937741.1"/>
    </source>
</evidence>
<organism evidence="6 7">
    <name type="scientific">Heterodermia speciosa</name>
    <dbReference type="NCBI Taxonomy" id="116794"/>
    <lineage>
        <taxon>Eukaryota</taxon>
        <taxon>Fungi</taxon>
        <taxon>Dikarya</taxon>
        <taxon>Ascomycota</taxon>
        <taxon>Pezizomycotina</taxon>
        <taxon>Lecanoromycetes</taxon>
        <taxon>OSLEUM clade</taxon>
        <taxon>Lecanoromycetidae</taxon>
        <taxon>Caliciales</taxon>
        <taxon>Physciaceae</taxon>
        <taxon>Heterodermia</taxon>
    </lineage>
</organism>
<dbReference type="PANTHER" id="PTHR10039">
    <property type="entry name" value="AMELOGENIN"/>
    <property type="match status" value="1"/>
</dbReference>
<evidence type="ECO:0000259" key="3">
    <source>
        <dbReference type="Pfam" id="PF05057"/>
    </source>
</evidence>
<evidence type="ECO:0000259" key="5">
    <source>
        <dbReference type="Pfam" id="PF24883"/>
    </source>
</evidence>
<evidence type="ECO:0000313" key="7">
    <source>
        <dbReference type="Proteomes" id="UP000664521"/>
    </source>
</evidence>
<evidence type="ECO:0000256" key="2">
    <source>
        <dbReference type="ARBA" id="ARBA00022737"/>
    </source>
</evidence>
<dbReference type="SMART" id="SM00320">
    <property type="entry name" value="WD40"/>
    <property type="match status" value="6"/>
</dbReference>
<dbReference type="InterPro" id="IPR001680">
    <property type="entry name" value="WD40_rpt"/>
</dbReference>
<dbReference type="Proteomes" id="UP000664521">
    <property type="component" value="Unassembled WGS sequence"/>
</dbReference>
<proteinExistence type="inferred from homology"/>
<keyword evidence="2" id="KW-0677">Repeat</keyword>
<dbReference type="SUPFAM" id="SSF50978">
    <property type="entry name" value="WD40 repeat-like"/>
    <property type="match status" value="1"/>
</dbReference>
<reference evidence="6" key="1">
    <citation type="submission" date="2021-03" db="EMBL/GenBank/DDBJ databases">
        <authorList>
            <person name="Tagirdzhanova G."/>
        </authorList>
    </citation>
    <scope>NUCLEOTIDE SEQUENCE</scope>
</reference>
<dbReference type="SUPFAM" id="SSF52540">
    <property type="entry name" value="P-loop containing nucleoside triphosphate hydrolases"/>
    <property type="match status" value="1"/>
</dbReference>
<feature type="domain" description="Nephrocystin 3-like N-terminal" evidence="5">
    <location>
        <begin position="367"/>
        <end position="527"/>
    </location>
</feature>
<protein>
    <recommendedName>
        <fullName evidence="8">GPI inositol-deacylase</fullName>
    </recommendedName>
</protein>
<dbReference type="Pfam" id="PF22939">
    <property type="entry name" value="WHD_GPIID"/>
    <property type="match status" value="1"/>
</dbReference>
<dbReference type="InterPro" id="IPR054471">
    <property type="entry name" value="GPIID_WHD"/>
</dbReference>
<sequence>MERFRRRVSADENISRLERAINGFTASRRPSPVRQASSEDERVEDSFKGALGLNLLRDVTEPLIDFIFVHGLGGGSRKTWSKSSNQYHYWPKEWLSQDPEFGCVRVWSFGYKADWNERKENVLEIQDFALALVGEIENAPDIRRSKTKIVFVAHSMGGLVVKQACILARGDPGLRSLSGRIHTLYFLATPHRGSDLSRTLANILKISYGQKIFVSDLEPNSSVINAINDSFRHRAEDLQLWSFYETFPSQILLTNALIVNKSSATLGYAREHISPLNSDHRGVCKFDLPSDPNYKTLRNAFITTIDTVLSQSKKSHRFSQKLCSSMAVSQITSETIRLQHDKLAGLTGLSEPPINDLVALEDVRIPNSCEWLISKPAYSTWHTPWSDSPPVFWLLGNAGSGKSVLCSQVIRELQKENLRCSYFFFKHGTDAKSSIAGCLRALAYQMAKSDEAILRKVLEMEQDTVPCVQWDEGTTWRKLFIGCIFKLSKPLPQFWVIDALDESPKFSTFLKLIKDLPSYMRIFLTSRGTAEAQQGLAALGSLVEPYQVQTEDLLDDLGILIDSKMDRLPVSDGDGQLKLRERLLKKSSGSFLWVSLIIQELEQTYSEEDAEEILNEVPEDMNQLYIRMLKSLPSSERATRLTHCLFSWTILTRRALTLNEMQCAIKLDLNQTIHNLGKSLSAICGQFMSIDRNNCIQSIHQTAHVFLLSQDAVPALAVDEQCSHNRIAQICLKFLNGNQLQGTYLQRQKSGVQGSILGTELLDYACTSFSQHVQKSFPDDINTFKLLCTFLETRIPPWIEYLASKAKMYHVIRTVKNLQSYMKQRVKRMSPLSSGKDLLESWIKDLVKMNAKFRGHLSLSPSAIHYLIPALCPLDSMIYKKYSPRHRGFVIEGMKETNWDDCVAMIDFQDKQICASALGDRYLAVAVSHGPIYLYYKDSIQVKYALAFGERARTLLLSSDCGYLVAGGLRKATIWDTNSGAQIWTFDRAHVALSEMFDTDTNCLIAATQGGYISTWDLREGRETDHWEWNDSVESTRGMPKPNRSPGKLLLSPDASTLAACYRGLPIYLFDVKGKICIGCCRRKAGSIGQARGNQYLVDALAFNPNIEIDVLVASYGDGELAVFNKTSSDLRHCVPNVFAQALACSPNGSMLVTGSSRGLIRMFEFGGTEGDRLSLVYRINAHDDAIRALAFSGDSSHFADIRGSQCRVWEPAVLAQNDVDEGSQSEFSQGSTFVFESKGAEEGSQEECITAICGDEVGIYAFCGKLDGTVALFETRSATQRAILYRHALHIRVTSIAYHGHRSLLMTADESGRILIYRLSLEKDVDVEPEVASLVSDIPTEEPIQKLFPDPSGNGLLVISRGFATLRTLMGEQKESPIALADKNGDKIISLHPTRAQSFIVLGSNHVDVYSWFNAVKEEDPLIHDHLGGLSLTVTPPTPLLSSFSENSQRASVVGATEQLQPTKYIVHLVYTPFGPQSLRIWPAELLSGTTSCSSPQPYPDAEHLGSAMRQIIAVWETRLLFLDLNLWVCSLELSSRELGARAVKRHFFLLPEWRSGFGNEPFMVVFSEAKREFLIGFKGRLLVVKKGLDLAEPWSL</sequence>
<dbReference type="Pfam" id="PF05057">
    <property type="entry name" value="DUF676"/>
    <property type="match status" value="1"/>
</dbReference>
<dbReference type="EMBL" id="CAJPDS010000104">
    <property type="protein sequence ID" value="CAF9937741.1"/>
    <property type="molecule type" value="Genomic_DNA"/>
</dbReference>
<feature type="domain" description="GPI inositol-deacylase winged helix" evidence="4">
    <location>
        <begin position="636"/>
        <end position="716"/>
    </location>
</feature>
<evidence type="ECO:0000259" key="4">
    <source>
        <dbReference type="Pfam" id="PF22939"/>
    </source>
</evidence>